<evidence type="ECO:0000256" key="6">
    <source>
        <dbReference type="ARBA" id="ARBA00023146"/>
    </source>
</evidence>
<dbReference type="InterPro" id="IPR033721">
    <property type="entry name" value="ProRS_core_arch_euk"/>
</dbReference>
<keyword evidence="4 9" id="KW-0067">ATP-binding</keyword>
<dbReference type="InterPro" id="IPR036621">
    <property type="entry name" value="Anticodon-bd_dom_sf"/>
</dbReference>
<feature type="domain" description="Aminoacyl-transfer RNA synthetases class-II family profile" evidence="10">
    <location>
        <begin position="27"/>
        <end position="295"/>
    </location>
</feature>
<evidence type="ECO:0000256" key="9">
    <source>
        <dbReference type="HAMAP-Rule" id="MF_01571"/>
    </source>
</evidence>
<dbReference type="Gene3D" id="3.30.110.30">
    <property type="entry name" value="C-terminal domain of ProRS"/>
    <property type="match status" value="1"/>
</dbReference>
<dbReference type="SUPFAM" id="SSF55681">
    <property type="entry name" value="Class II aaRS and biotin synthetases"/>
    <property type="match status" value="1"/>
</dbReference>
<keyword evidence="1 9" id="KW-0963">Cytoplasm</keyword>
<comment type="domain">
    <text evidence="9">Consists of three domains: the N-terminal catalytic domain, the anticodon-binding domain and the C-terminal extension.</text>
</comment>
<evidence type="ECO:0000259" key="10">
    <source>
        <dbReference type="PROSITE" id="PS50862"/>
    </source>
</evidence>
<dbReference type="CDD" id="cd00862">
    <property type="entry name" value="ProRS_anticodon_zinc"/>
    <property type="match status" value="1"/>
</dbReference>
<dbReference type="SMART" id="SM00946">
    <property type="entry name" value="ProRS-C_1"/>
    <property type="match status" value="1"/>
</dbReference>
<dbReference type="InterPro" id="IPR045864">
    <property type="entry name" value="aa-tRNA-synth_II/BPL/LPL"/>
</dbReference>
<comment type="function">
    <text evidence="9">Catalyzes the attachment of proline to tRNA(Pro) in a two-step reaction: proline is first activated by ATP to form Pro-AMP and then transferred to the acceptor end of tRNA(Pro).</text>
</comment>
<organism evidence="11 12">
    <name type="scientific">Emticicia aquatilis</name>
    <dbReference type="NCBI Taxonomy" id="1537369"/>
    <lineage>
        <taxon>Bacteria</taxon>
        <taxon>Pseudomonadati</taxon>
        <taxon>Bacteroidota</taxon>
        <taxon>Cytophagia</taxon>
        <taxon>Cytophagales</taxon>
        <taxon>Leadbetterellaceae</taxon>
        <taxon>Emticicia</taxon>
    </lineage>
</organism>
<comment type="subunit">
    <text evidence="9">Homodimer.</text>
</comment>
<dbReference type="InterPro" id="IPR004499">
    <property type="entry name" value="Pro-tRNA-ligase_IIa_arc-type"/>
</dbReference>
<dbReference type="GO" id="GO:0004827">
    <property type="term" value="F:proline-tRNA ligase activity"/>
    <property type="evidence" value="ECO:0007669"/>
    <property type="project" value="UniProtKB-UniRule"/>
</dbReference>
<dbReference type="InterPro" id="IPR002314">
    <property type="entry name" value="aa-tRNA-synt_IIb"/>
</dbReference>
<dbReference type="PANTHER" id="PTHR43382">
    <property type="entry name" value="PROLYL-TRNA SYNTHETASE"/>
    <property type="match status" value="1"/>
</dbReference>
<dbReference type="InterPro" id="IPR006195">
    <property type="entry name" value="aa-tRNA-synth_II"/>
</dbReference>
<dbReference type="Proteomes" id="UP000609064">
    <property type="component" value="Unassembled WGS sequence"/>
</dbReference>
<dbReference type="AlphaFoldDB" id="A0A916YRL1"/>
<keyword evidence="6 9" id="KW-0030">Aminoacyl-tRNA synthetase</keyword>
<evidence type="ECO:0000256" key="7">
    <source>
        <dbReference type="ARBA" id="ARBA00047671"/>
    </source>
</evidence>
<dbReference type="PANTHER" id="PTHR43382:SF2">
    <property type="entry name" value="BIFUNCTIONAL GLUTAMATE_PROLINE--TRNA LIGASE"/>
    <property type="match status" value="1"/>
</dbReference>
<dbReference type="Gene3D" id="3.40.50.800">
    <property type="entry name" value="Anticodon-binding domain"/>
    <property type="match status" value="1"/>
</dbReference>
<dbReference type="PROSITE" id="PS50862">
    <property type="entry name" value="AA_TRNA_LIGASE_II"/>
    <property type="match status" value="1"/>
</dbReference>
<dbReference type="InterPro" id="IPR016061">
    <property type="entry name" value="Pro-tRNA_ligase_II_C"/>
</dbReference>
<keyword evidence="2 9" id="KW-0436">Ligase</keyword>
<protein>
    <recommendedName>
        <fullName evidence="9">Proline--tRNA ligase</fullName>
        <ecNumber evidence="9">6.1.1.15</ecNumber>
    </recommendedName>
    <alternativeName>
        <fullName evidence="9">Prolyl-tRNA synthetase</fullName>
        <shortName evidence="9">ProRS</shortName>
    </alternativeName>
</protein>
<gene>
    <name evidence="9 11" type="primary">proS</name>
    <name evidence="11" type="ORF">GCM10011514_23040</name>
</gene>
<dbReference type="Pfam" id="PF09180">
    <property type="entry name" value="ProRS-C_1"/>
    <property type="match status" value="1"/>
</dbReference>
<dbReference type="InterPro" id="IPR004154">
    <property type="entry name" value="Anticodon-bd"/>
</dbReference>
<dbReference type="RefSeq" id="WP_188766233.1">
    <property type="nucleotide sequence ID" value="NZ_BMKK01000004.1"/>
</dbReference>
<evidence type="ECO:0000313" key="11">
    <source>
        <dbReference type="EMBL" id="GGD58400.1"/>
    </source>
</evidence>
<evidence type="ECO:0000256" key="1">
    <source>
        <dbReference type="ARBA" id="ARBA00022490"/>
    </source>
</evidence>
<dbReference type="GO" id="GO:0005524">
    <property type="term" value="F:ATP binding"/>
    <property type="evidence" value="ECO:0007669"/>
    <property type="project" value="UniProtKB-UniRule"/>
</dbReference>
<dbReference type="EMBL" id="BMKK01000004">
    <property type="protein sequence ID" value="GGD58400.1"/>
    <property type="molecule type" value="Genomic_DNA"/>
</dbReference>
<keyword evidence="3 9" id="KW-0547">Nucleotide-binding</keyword>
<dbReference type="CDD" id="cd00778">
    <property type="entry name" value="ProRS_core_arch_euk"/>
    <property type="match status" value="1"/>
</dbReference>
<dbReference type="Gene3D" id="3.30.930.10">
    <property type="entry name" value="Bira Bifunctional Protein, Domain 2"/>
    <property type="match status" value="1"/>
</dbReference>
<evidence type="ECO:0000256" key="4">
    <source>
        <dbReference type="ARBA" id="ARBA00022840"/>
    </source>
</evidence>
<proteinExistence type="inferred from homology"/>
<dbReference type="NCBIfam" id="TIGR00408">
    <property type="entry name" value="proS_fam_I"/>
    <property type="match status" value="1"/>
</dbReference>
<reference evidence="11" key="2">
    <citation type="submission" date="2020-09" db="EMBL/GenBank/DDBJ databases">
        <authorList>
            <person name="Sun Q."/>
            <person name="Zhou Y."/>
        </authorList>
    </citation>
    <scope>NUCLEOTIDE SEQUENCE</scope>
    <source>
        <strain evidence="11">CGMCC 1.15958</strain>
    </source>
</reference>
<dbReference type="GO" id="GO:0006433">
    <property type="term" value="P:prolyl-tRNA aminoacylation"/>
    <property type="evidence" value="ECO:0007669"/>
    <property type="project" value="UniProtKB-UniRule"/>
</dbReference>
<name>A0A916YRL1_9BACT</name>
<dbReference type="GO" id="GO:0005737">
    <property type="term" value="C:cytoplasm"/>
    <property type="evidence" value="ECO:0007669"/>
    <property type="project" value="UniProtKB-SubCell"/>
</dbReference>
<dbReference type="HAMAP" id="MF_01571">
    <property type="entry name" value="Pro_tRNA_synth_type3"/>
    <property type="match status" value="1"/>
</dbReference>
<dbReference type="InterPro" id="IPR017449">
    <property type="entry name" value="Pro-tRNA_synth_II"/>
</dbReference>
<evidence type="ECO:0000256" key="5">
    <source>
        <dbReference type="ARBA" id="ARBA00022917"/>
    </source>
</evidence>
<evidence type="ECO:0000313" key="12">
    <source>
        <dbReference type="Proteomes" id="UP000609064"/>
    </source>
</evidence>
<reference evidence="11" key="1">
    <citation type="journal article" date="2014" name="Int. J. Syst. Evol. Microbiol.">
        <title>Complete genome sequence of Corynebacterium casei LMG S-19264T (=DSM 44701T), isolated from a smear-ripened cheese.</title>
        <authorList>
            <consortium name="US DOE Joint Genome Institute (JGI-PGF)"/>
            <person name="Walter F."/>
            <person name="Albersmeier A."/>
            <person name="Kalinowski J."/>
            <person name="Ruckert C."/>
        </authorList>
    </citation>
    <scope>NUCLEOTIDE SEQUENCE</scope>
    <source>
        <strain evidence="11">CGMCC 1.15958</strain>
    </source>
</reference>
<comment type="catalytic activity">
    <reaction evidence="7 9">
        <text>tRNA(Pro) + L-proline + ATP = L-prolyl-tRNA(Pro) + AMP + diphosphate</text>
        <dbReference type="Rhea" id="RHEA:14305"/>
        <dbReference type="Rhea" id="RHEA-COMP:9700"/>
        <dbReference type="Rhea" id="RHEA-COMP:9702"/>
        <dbReference type="ChEBI" id="CHEBI:30616"/>
        <dbReference type="ChEBI" id="CHEBI:33019"/>
        <dbReference type="ChEBI" id="CHEBI:60039"/>
        <dbReference type="ChEBI" id="CHEBI:78442"/>
        <dbReference type="ChEBI" id="CHEBI:78532"/>
        <dbReference type="ChEBI" id="CHEBI:456215"/>
        <dbReference type="EC" id="6.1.1.15"/>
    </reaction>
</comment>
<dbReference type="GO" id="GO:0017101">
    <property type="term" value="C:aminoacyl-tRNA synthetase multienzyme complex"/>
    <property type="evidence" value="ECO:0007669"/>
    <property type="project" value="TreeGrafter"/>
</dbReference>
<sequence length="491" mass="56087">MSKGLPKRSENYSEWYNELVKRADLAENSAVRGCMVIKPYGFSIWEKMQRALDDMFKETGHTNAYFPLFVPKSLFEAEEKNAEGFAKECAVVTHYRLKSDPNNPGKLMVDPEAKLEEELVVRPTSEAIIWNTYKNWIQSHRDLPILINQWANVVRWEMRTRMFLRTAEFLWQEGHTAHATEKEAMDETKQMLDVYATFVEEWMSVPVIKGFKTANERFAGAEETLCIEAMMQDGKALQAGTSHFLGQNFAKAFDVKFQNKEGKLEHVWGTSWGVSTRLMGALIMAHSDDLGLVLPPKLAPIHVVIVPIYKGDEDLEAIKAVIMPIVKELKSLGITVKFDDNDAYRPGWKFAEYELKGVPLRMAVGMRDLQNGVIELARRDTLTKETRPIEGIATYIKDLLDEIQTAIYQKALNFRQENMFKVDTWAAFEEQIEKGGFLLCHWDGTSETEEKIKELTKATIRCIPLDAVEEEGVCVYSGKPSSKRVVFARAY</sequence>
<evidence type="ECO:0000256" key="3">
    <source>
        <dbReference type="ARBA" id="ARBA00022741"/>
    </source>
</evidence>
<dbReference type="Pfam" id="PF00587">
    <property type="entry name" value="tRNA-synt_2b"/>
    <property type="match status" value="1"/>
</dbReference>
<comment type="similarity">
    <text evidence="8 9">Belongs to the class-II aminoacyl-tRNA synthetase family. ProS type 3 subfamily.</text>
</comment>
<comment type="subcellular location">
    <subcellularLocation>
        <location evidence="9">Cytoplasm</location>
    </subcellularLocation>
</comment>
<dbReference type="FunFam" id="3.30.930.10:FF:000023">
    <property type="entry name" value="Proline--tRNA ligase"/>
    <property type="match status" value="1"/>
</dbReference>
<evidence type="ECO:0000256" key="8">
    <source>
        <dbReference type="ARBA" id="ARBA00060806"/>
    </source>
</evidence>
<keyword evidence="5 9" id="KW-0648">Protein biosynthesis</keyword>
<keyword evidence="12" id="KW-1185">Reference proteome</keyword>
<dbReference type="Pfam" id="PF03129">
    <property type="entry name" value="HGTP_anticodon"/>
    <property type="match status" value="1"/>
</dbReference>
<dbReference type="EC" id="6.1.1.15" evidence="9"/>
<accession>A0A916YRL1</accession>
<comment type="caution">
    <text evidence="11">The sequence shown here is derived from an EMBL/GenBank/DDBJ whole genome shotgun (WGS) entry which is preliminary data.</text>
</comment>
<evidence type="ECO:0000256" key="2">
    <source>
        <dbReference type="ARBA" id="ARBA00022598"/>
    </source>
</evidence>
<dbReference type="SUPFAM" id="SSF64586">
    <property type="entry name" value="C-terminal domain of ProRS"/>
    <property type="match status" value="1"/>
</dbReference>
<dbReference type="SUPFAM" id="SSF52954">
    <property type="entry name" value="Class II aaRS ABD-related"/>
    <property type="match status" value="1"/>
</dbReference>